<comment type="caution">
    <text evidence="7">The sequence shown here is derived from an EMBL/GenBank/DDBJ whole genome shotgun (WGS) entry which is preliminary data.</text>
</comment>
<evidence type="ECO:0000256" key="5">
    <source>
        <dbReference type="SAM" id="MobiDB-lite"/>
    </source>
</evidence>
<dbReference type="Proteomes" id="UP000297966">
    <property type="component" value="Unassembled WGS sequence"/>
</dbReference>
<dbReference type="OrthoDB" id="9795242at2"/>
<dbReference type="AlphaFoldDB" id="A0A4Y9M511"/>
<accession>A0A4Y9M511</accession>
<feature type="region of interest" description="Disordered" evidence="5">
    <location>
        <begin position="1"/>
        <end position="29"/>
    </location>
</feature>
<dbReference type="PANTHER" id="PTHR47506">
    <property type="entry name" value="TRANSCRIPTIONAL REGULATORY PROTEIN"/>
    <property type="match status" value="1"/>
</dbReference>
<dbReference type="SUPFAM" id="SSF48498">
    <property type="entry name" value="Tetracyclin repressor-like, C-terminal domain"/>
    <property type="match status" value="1"/>
</dbReference>
<dbReference type="Gene3D" id="1.10.10.60">
    <property type="entry name" value="Homeodomain-like"/>
    <property type="match status" value="1"/>
</dbReference>
<evidence type="ECO:0000256" key="4">
    <source>
        <dbReference type="PROSITE-ProRule" id="PRU00335"/>
    </source>
</evidence>
<dbReference type="InterPro" id="IPR036271">
    <property type="entry name" value="Tet_transcr_reg_TetR-rel_C_sf"/>
</dbReference>
<feature type="domain" description="HTH tetR-type" evidence="6">
    <location>
        <begin position="30"/>
        <end position="90"/>
    </location>
</feature>
<keyword evidence="1" id="KW-0805">Transcription regulation</keyword>
<evidence type="ECO:0000256" key="2">
    <source>
        <dbReference type="ARBA" id="ARBA00023125"/>
    </source>
</evidence>
<gene>
    <name evidence="7" type="ORF">E4K65_05855</name>
</gene>
<keyword evidence="2 4" id="KW-0238">DNA-binding</keyword>
<dbReference type="Gene3D" id="1.10.357.10">
    <property type="entry name" value="Tetracycline Repressor, domain 2"/>
    <property type="match status" value="1"/>
</dbReference>
<reference evidence="7 8" key="1">
    <citation type="submission" date="2019-03" db="EMBL/GenBank/DDBJ databases">
        <title>Bradyrhizobium diversity isolated from nodules of Chamaecrista fasciculata.</title>
        <authorList>
            <person name="Klepa M.S."/>
            <person name="Urquiaga M.O."/>
            <person name="Hungria M."/>
            <person name="Delamuta J.R."/>
        </authorList>
    </citation>
    <scope>NUCLEOTIDE SEQUENCE [LARGE SCALE GENOMIC DNA]</scope>
    <source>
        <strain evidence="7 8">CNPSo 3448</strain>
    </source>
</reference>
<feature type="compositionally biased region" description="Basic and acidic residues" evidence="5">
    <location>
        <begin position="1"/>
        <end position="19"/>
    </location>
</feature>
<sequence>MNETGRDRGICDMARKRSETGPARRGRPRAYDTEAALKRATETFWKSGYSGTSLDNIASATGMNPPSLYAAFGNKHALYLEALARYWQISLAATREALAEDRPLGESLMLAFEAALSIYFSGKGTARGCFVIGTAVAESVGDPAIRSSVAAGLRMIDADFEARFRTAIERGELKHDADPVALAVLASATMHSIAIRARAGARRAELTEIARKAVSVICEYVVETGRAATR</sequence>
<dbReference type="InterPro" id="IPR009057">
    <property type="entry name" value="Homeodomain-like_sf"/>
</dbReference>
<dbReference type="EMBL" id="SPQT01000002">
    <property type="protein sequence ID" value="TFV50225.1"/>
    <property type="molecule type" value="Genomic_DNA"/>
</dbReference>
<dbReference type="PANTHER" id="PTHR47506:SF1">
    <property type="entry name" value="HTH-TYPE TRANSCRIPTIONAL REGULATOR YJDC"/>
    <property type="match status" value="1"/>
</dbReference>
<evidence type="ECO:0000259" key="6">
    <source>
        <dbReference type="PROSITE" id="PS50977"/>
    </source>
</evidence>
<protein>
    <submittedName>
        <fullName evidence="7">TetR/AcrR family transcriptional regulator</fullName>
    </submittedName>
</protein>
<dbReference type="GO" id="GO:0003677">
    <property type="term" value="F:DNA binding"/>
    <property type="evidence" value="ECO:0007669"/>
    <property type="project" value="UniProtKB-UniRule"/>
</dbReference>
<organism evidence="7 8">
    <name type="scientific">Bradyrhizobium niftali</name>
    <dbReference type="NCBI Taxonomy" id="2560055"/>
    <lineage>
        <taxon>Bacteria</taxon>
        <taxon>Pseudomonadati</taxon>
        <taxon>Pseudomonadota</taxon>
        <taxon>Alphaproteobacteria</taxon>
        <taxon>Hyphomicrobiales</taxon>
        <taxon>Nitrobacteraceae</taxon>
        <taxon>Bradyrhizobium</taxon>
    </lineage>
</organism>
<name>A0A4Y9M511_9BRAD</name>
<dbReference type="SUPFAM" id="SSF46689">
    <property type="entry name" value="Homeodomain-like"/>
    <property type="match status" value="1"/>
</dbReference>
<dbReference type="Pfam" id="PF00440">
    <property type="entry name" value="TetR_N"/>
    <property type="match status" value="1"/>
</dbReference>
<dbReference type="PROSITE" id="PS50977">
    <property type="entry name" value="HTH_TETR_2"/>
    <property type="match status" value="1"/>
</dbReference>
<dbReference type="Pfam" id="PF16925">
    <property type="entry name" value="TetR_C_13"/>
    <property type="match status" value="1"/>
</dbReference>
<evidence type="ECO:0000256" key="3">
    <source>
        <dbReference type="ARBA" id="ARBA00023163"/>
    </source>
</evidence>
<evidence type="ECO:0000313" key="8">
    <source>
        <dbReference type="Proteomes" id="UP000297966"/>
    </source>
</evidence>
<keyword evidence="8" id="KW-1185">Reference proteome</keyword>
<evidence type="ECO:0000256" key="1">
    <source>
        <dbReference type="ARBA" id="ARBA00023015"/>
    </source>
</evidence>
<dbReference type="InterPro" id="IPR001647">
    <property type="entry name" value="HTH_TetR"/>
</dbReference>
<feature type="DNA-binding region" description="H-T-H motif" evidence="4">
    <location>
        <begin position="53"/>
        <end position="72"/>
    </location>
</feature>
<proteinExistence type="predicted"/>
<keyword evidence="3" id="KW-0804">Transcription</keyword>
<evidence type="ECO:0000313" key="7">
    <source>
        <dbReference type="EMBL" id="TFV50225.1"/>
    </source>
</evidence>
<dbReference type="InterPro" id="IPR011075">
    <property type="entry name" value="TetR_C"/>
</dbReference>